<feature type="region of interest" description="Disordered" evidence="6">
    <location>
        <begin position="960"/>
        <end position="1003"/>
    </location>
</feature>
<feature type="compositionally biased region" description="Low complexity" evidence="6">
    <location>
        <begin position="25"/>
        <end position="44"/>
    </location>
</feature>
<dbReference type="GO" id="GO:0034198">
    <property type="term" value="P:cellular response to amino acid starvation"/>
    <property type="evidence" value="ECO:0007669"/>
    <property type="project" value="TreeGrafter"/>
</dbReference>
<keyword evidence="10" id="KW-1185">Reference proteome</keyword>
<dbReference type="InterPro" id="IPR036322">
    <property type="entry name" value="WD40_repeat_dom_sf"/>
</dbReference>
<feature type="domain" description="RING-type" evidence="7">
    <location>
        <begin position="1222"/>
        <end position="1263"/>
    </location>
</feature>
<gene>
    <name evidence="9" type="ORF">DB88DRAFT_435433</name>
</gene>
<dbReference type="GO" id="GO:0005774">
    <property type="term" value="C:vacuolar membrane"/>
    <property type="evidence" value="ECO:0007669"/>
    <property type="project" value="TreeGrafter"/>
</dbReference>
<dbReference type="InterPro" id="IPR049567">
    <property type="entry name" value="WDR59-like"/>
</dbReference>
<dbReference type="PROSITE" id="PS50082">
    <property type="entry name" value="WD_REPEATS_2"/>
    <property type="match status" value="2"/>
</dbReference>
<dbReference type="PROSITE" id="PS50908">
    <property type="entry name" value="RWD"/>
    <property type="match status" value="1"/>
</dbReference>
<dbReference type="InterPro" id="IPR019775">
    <property type="entry name" value="WD40_repeat_CS"/>
</dbReference>
<dbReference type="PANTHER" id="PTHR46170">
    <property type="entry name" value="GATOR COMPLEX PROTEIN WDR59"/>
    <property type="match status" value="1"/>
</dbReference>
<dbReference type="InterPro" id="IPR001841">
    <property type="entry name" value="Znf_RING"/>
</dbReference>
<dbReference type="SUPFAM" id="SSF50978">
    <property type="entry name" value="WD40 repeat-like"/>
    <property type="match status" value="1"/>
</dbReference>
<dbReference type="GO" id="GO:0035591">
    <property type="term" value="F:signaling adaptor activity"/>
    <property type="evidence" value="ECO:0007669"/>
    <property type="project" value="TreeGrafter"/>
</dbReference>
<comment type="similarity">
    <text evidence="3">Belongs to the WD repeat WDR59 family.</text>
</comment>
<keyword evidence="4" id="KW-0479">Metal-binding</keyword>
<evidence type="ECO:0008006" key="11">
    <source>
        <dbReference type="Google" id="ProtNLM"/>
    </source>
</evidence>
<dbReference type="SMART" id="SM00320">
    <property type="entry name" value="WD40"/>
    <property type="match status" value="5"/>
</dbReference>
<dbReference type="PROSITE" id="PS00678">
    <property type="entry name" value="WD_REPEATS_1"/>
    <property type="match status" value="1"/>
</dbReference>
<dbReference type="GO" id="GO:0008270">
    <property type="term" value="F:zinc ion binding"/>
    <property type="evidence" value="ECO:0007669"/>
    <property type="project" value="UniProtKB-KW"/>
</dbReference>
<organism evidence="9 10">
    <name type="scientific">Papiliotrema laurentii</name>
    <name type="common">Cryptococcus laurentii</name>
    <dbReference type="NCBI Taxonomy" id="5418"/>
    <lineage>
        <taxon>Eukaryota</taxon>
        <taxon>Fungi</taxon>
        <taxon>Dikarya</taxon>
        <taxon>Basidiomycota</taxon>
        <taxon>Agaricomycotina</taxon>
        <taxon>Tremellomycetes</taxon>
        <taxon>Tremellales</taxon>
        <taxon>Rhynchogastremaceae</taxon>
        <taxon>Papiliotrema</taxon>
    </lineage>
</organism>
<feature type="repeat" description="WD" evidence="5">
    <location>
        <begin position="173"/>
        <end position="208"/>
    </location>
</feature>
<evidence type="ECO:0000256" key="6">
    <source>
        <dbReference type="SAM" id="MobiDB-lite"/>
    </source>
</evidence>
<feature type="compositionally biased region" description="Polar residues" evidence="6">
    <location>
        <begin position="1079"/>
        <end position="1089"/>
    </location>
</feature>
<feature type="compositionally biased region" description="Polar residues" evidence="6">
    <location>
        <begin position="928"/>
        <end position="942"/>
    </location>
</feature>
<dbReference type="PANTHER" id="PTHR46170:SF1">
    <property type="entry name" value="GATOR COMPLEX PROTEIN WDR59"/>
    <property type="match status" value="1"/>
</dbReference>
<feature type="region of interest" description="Disordered" evidence="6">
    <location>
        <begin position="1045"/>
        <end position="1089"/>
    </location>
</feature>
<accession>A0AAD9L7S4</accession>
<evidence type="ECO:0000313" key="10">
    <source>
        <dbReference type="Proteomes" id="UP001182556"/>
    </source>
</evidence>
<dbReference type="Pfam" id="PF00400">
    <property type="entry name" value="WD40"/>
    <property type="match status" value="1"/>
</dbReference>
<dbReference type="GO" id="GO:1904263">
    <property type="term" value="P:positive regulation of TORC1 signaling"/>
    <property type="evidence" value="ECO:0007669"/>
    <property type="project" value="TreeGrafter"/>
</dbReference>
<keyword evidence="4" id="KW-0862">Zinc</keyword>
<dbReference type="Gene3D" id="2.130.10.10">
    <property type="entry name" value="YVTN repeat-like/Quinoprotein amine dehydrogenase"/>
    <property type="match status" value="1"/>
</dbReference>
<evidence type="ECO:0000256" key="5">
    <source>
        <dbReference type="PROSITE-ProRule" id="PRU00221"/>
    </source>
</evidence>
<comment type="caution">
    <text evidence="9">The sequence shown here is derived from an EMBL/GenBank/DDBJ whole genome shotgun (WGS) entry which is preliminary data.</text>
</comment>
<keyword evidence="1 5" id="KW-0853">WD repeat</keyword>
<dbReference type="InterPro" id="IPR006575">
    <property type="entry name" value="RWD_dom"/>
</dbReference>
<sequence>MTSSYPSPSRIPLPPSPSSRRSSDHSISSRQSQTSERSTSSLRSLNPLLLSPTAPFRPRLDRNFTSSATIRLNPRLNDPFYEGSTISVNQPVGSLSISPSSRDVCLASRKGLYILDIANLHNAPRFIPQGGTWQIADCQWSPHPATSNLILSTSSQKLLVWDLSAQKCLSKSIDAHARAITDINWHARNPNLMATVSMDAGIRGWDLRAWNQPFMRVCAWGDAGTQVKWNRQHDHIVATAHNKVVHVWDERKGSVPVVTIKAHDSKIYGIDWDREHRHKLVTCSLDKTIKYWTIPGLAPANAAVHDEYHDTIQAPDKPVQTISTSYPVWRARNLPFGHGVLALPQRGANTLDMFGTQSSEPVETFEGHDNVVKEFVWRSRGGEDPNFEDREFQLITWSKDRTLRIWPMNNEIMERVGYRYGAPIKVLISRRGAADITYTCGPQTEETENVPLPVVNPSGIARQRLAKVETTMTRGGAVRAKGMDQLEWLTKVVKNKASPDSSAIPSRIGSLTRAPSRGLSIERVGEEWISLKDEVVLVNKIFPRPKIKFEKIDLLHRRMTLTMNGPWANGDRMAFLRIHWTFPQHYPYGPENPSFELERNPTISPMTREIIVKNLKAIRAENRQCLVATSGYLLGSQDRISRKMVEDESDSDDDSEAKLANANTAQLIRTCGATFGPNGEFQWPDSLVTSGQLVCFFPKQTVLPRIKQLSRSPSANRDFRADPLVRAMSALSRFNDPRKRNLMRMKPLLRRVGAVMPRLSQGQAGSTLTIHDVSSLGNPSAALAKVYGACLSPEQNLAKAFEAKRLDHAEVWAILRGLLCETPPPPYSPLPPADPDTEARREREAWERGMARKKIVVDTLFARLMENHDVQLLTLVSCILLDHVKHNPPPPRPETLTHRSPEQDYFALPRHSSFMSVNQLTPMRKMSRASTTPISPGPSSYRNSGWSSMLNASSVSLRGHMTPGSRSSFDVPRTTPIDPEDASPSGIVGLSIPVPSRKDSPRYKERMRMSGIVSASPTTMLPLKTPGSMASGASAVSASRLISTSGDEIKPSSDPTLVTRHGRSASQSTGVGAGASKVTFGSASPLRRNTSRTWMSTPAVINGSKKSAKICSVKMELPMDDTESPELLDRDLRLLCEGWKLAYADFLLRCDLLGIRATLLQYNFVDRDTVDEVTRPASGDIQLPYKKQRWLDPQAEAYICLACAGRDEPCVACSQTPVKPICVYCRLPIRGLATSCARCAHRCHAKCFRAHFSATTTVSCPSCLCHCAVEGGTTGRLISYTTPGSTAPTQMITKGDAKGSITPLSPGATGSGRITYASLKTIREQDHSPEQETSALGLNPDGHATSGQGGEGSSGWSMWDPGRLAWPANLGGTDGDQRGREGRRRIGPFRVPGVGE</sequence>
<dbReference type="InterPro" id="IPR015943">
    <property type="entry name" value="WD40/YVTN_repeat-like_dom_sf"/>
</dbReference>
<proteinExistence type="inferred from homology"/>
<feature type="domain" description="RWD" evidence="8">
    <location>
        <begin position="533"/>
        <end position="643"/>
    </location>
</feature>
<name>A0AAD9L7S4_PAPLA</name>
<protein>
    <recommendedName>
        <fullName evidence="11">Vacuolar membrane protein</fullName>
    </recommendedName>
</protein>
<evidence type="ECO:0000256" key="1">
    <source>
        <dbReference type="ARBA" id="ARBA00022574"/>
    </source>
</evidence>
<evidence type="ECO:0000313" key="9">
    <source>
        <dbReference type="EMBL" id="KAK1926405.1"/>
    </source>
</evidence>
<evidence type="ECO:0000259" key="8">
    <source>
        <dbReference type="PROSITE" id="PS50908"/>
    </source>
</evidence>
<keyword evidence="4" id="KW-0863">Zinc-finger</keyword>
<dbReference type="EMBL" id="JAODAN010000002">
    <property type="protein sequence ID" value="KAK1926405.1"/>
    <property type="molecule type" value="Genomic_DNA"/>
</dbReference>
<dbReference type="Proteomes" id="UP001182556">
    <property type="component" value="Unassembled WGS sequence"/>
</dbReference>
<feature type="region of interest" description="Disordered" evidence="6">
    <location>
        <begin position="1"/>
        <end position="44"/>
    </location>
</feature>
<dbReference type="InterPro" id="IPR001680">
    <property type="entry name" value="WD40_rpt"/>
</dbReference>
<dbReference type="GO" id="GO:0035859">
    <property type="term" value="C:Seh1-associated complex"/>
    <property type="evidence" value="ECO:0007669"/>
    <property type="project" value="TreeGrafter"/>
</dbReference>
<evidence type="ECO:0000256" key="3">
    <source>
        <dbReference type="ARBA" id="ARBA00038452"/>
    </source>
</evidence>
<dbReference type="PROSITE" id="PS50089">
    <property type="entry name" value="ZF_RING_2"/>
    <property type="match status" value="1"/>
</dbReference>
<keyword evidence="2" id="KW-0677">Repeat</keyword>
<feature type="region of interest" description="Disordered" evidence="6">
    <location>
        <begin position="923"/>
        <end position="942"/>
    </location>
</feature>
<evidence type="ECO:0000259" key="7">
    <source>
        <dbReference type="PROSITE" id="PS50089"/>
    </source>
</evidence>
<evidence type="ECO:0000256" key="4">
    <source>
        <dbReference type="PROSITE-ProRule" id="PRU00175"/>
    </source>
</evidence>
<evidence type="ECO:0000256" key="2">
    <source>
        <dbReference type="ARBA" id="ARBA00022737"/>
    </source>
</evidence>
<feature type="repeat" description="WD" evidence="5">
    <location>
        <begin position="260"/>
        <end position="294"/>
    </location>
</feature>
<reference evidence="9" key="1">
    <citation type="submission" date="2023-02" db="EMBL/GenBank/DDBJ databases">
        <title>Identification and recombinant expression of a fungal hydrolase from Papiliotrema laurentii that hydrolyzes apple cutin and clears colloidal polyester polyurethane.</title>
        <authorList>
            <consortium name="DOE Joint Genome Institute"/>
            <person name="Roman V.A."/>
            <person name="Bojanowski C."/>
            <person name="Crable B.R."/>
            <person name="Wagner D.N."/>
            <person name="Hung C.S."/>
            <person name="Nadeau L.J."/>
            <person name="Schratz L."/>
            <person name="Haridas S."/>
            <person name="Pangilinan J."/>
            <person name="Lipzen A."/>
            <person name="Na H."/>
            <person name="Yan M."/>
            <person name="Ng V."/>
            <person name="Grigoriev I.V."/>
            <person name="Spatafora J.W."/>
            <person name="Barlow D."/>
            <person name="Biffinger J."/>
            <person name="Kelley-Loughnane N."/>
            <person name="Varaljay V.A."/>
            <person name="Crookes-Goodson W.J."/>
        </authorList>
    </citation>
    <scope>NUCLEOTIDE SEQUENCE</scope>
    <source>
        <strain evidence="9">5307AH</strain>
    </source>
</reference>
<feature type="region of interest" description="Disordered" evidence="6">
    <location>
        <begin position="1324"/>
        <end position="1396"/>
    </location>
</feature>